<feature type="domain" description="Plastocyanin-like" evidence="11">
    <location>
        <begin position="263"/>
        <end position="321"/>
    </location>
</feature>
<dbReference type="InterPro" id="IPR008972">
    <property type="entry name" value="Cupredoxin"/>
</dbReference>
<feature type="region of interest" description="Disordered" evidence="10">
    <location>
        <begin position="525"/>
        <end position="565"/>
    </location>
</feature>
<dbReference type="PANTHER" id="PTHR48267">
    <property type="entry name" value="CUPREDOXIN SUPERFAMILY PROTEIN"/>
    <property type="match status" value="1"/>
</dbReference>
<evidence type="ECO:0000256" key="7">
    <source>
        <dbReference type="ARBA" id="ARBA00042896"/>
    </source>
</evidence>
<evidence type="ECO:0000256" key="6">
    <source>
        <dbReference type="ARBA" id="ARBA00041027"/>
    </source>
</evidence>
<dbReference type="EMBL" id="CP063189">
    <property type="protein sequence ID" value="WCZ32179.1"/>
    <property type="molecule type" value="Genomic_DNA"/>
</dbReference>
<dbReference type="Gene3D" id="2.60.40.420">
    <property type="entry name" value="Cupredoxins - blue copper proteins"/>
    <property type="match status" value="3"/>
</dbReference>
<accession>A0ABY7U655</accession>
<organism evidence="14 15">
    <name type="scientific">Corynebacterium massiliense DSM 45435</name>
    <dbReference type="NCBI Taxonomy" id="1121364"/>
    <lineage>
        <taxon>Bacteria</taxon>
        <taxon>Bacillati</taxon>
        <taxon>Actinomycetota</taxon>
        <taxon>Actinomycetes</taxon>
        <taxon>Mycobacteriales</taxon>
        <taxon>Corynebacteriaceae</taxon>
        <taxon>Corynebacterium</taxon>
    </lineage>
</organism>
<evidence type="ECO:0000256" key="5">
    <source>
        <dbReference type="ARBA" id="ARBA00038978"/>
    </source>
</evidence>
<dbReference type="GO" id="GO:0016491">
    <property type="term" value="F:oxidoreductase activity"/>
    <property type="evidence" value="ECO:0007669"/>
    <property type="project" value="UniProtKB-KW"/>
</dbReference>
<comment type="subunit">
    <text evidence="2">Monomer.</text>
</comment>
<evidence type="ECO:0000259" key="13">
    <source>
        <dbReference type="Pfam" id="PF07732"/>
    </source>
</evidence>
<evidence type="ECO:0000313" key="14">
    <source>
        <dbReference type="EMBL" id="WCZ32179.1"/>
    </source>
</evidence>
<feature type="region of interest" description="Disordered" evidence="10">
    <location>
        <begin position="42"/>
        <end position="76"/>
    </location>
</feature>
<evidence type="ECO:0000256" key="10">
    <source>
        <dbReference type="SAM" id="MobiDB-lite"/>
    </source>
</evidence>
<dbReference type="InterPro" id="IPR045087">
    <property type="entry name" value="Cu-oxidase_fam"/>
</dbReference>
<dbReference type="EC" id="1.16.3.4" evidence="5"/>
<keyword evidence="4 14" id="KW-0560">Oxidoreductase</keyword>
<dbReference type="Pfam" id="PF07731">
    <property type="entry name" value="Cu-oxidase_2"/>
    <property type="match status" value="1"/>
</dbReference>
<dbReference type="Proteomes" id="UP001220064">
    <property type="component" value="Chromosome"/>
</dbReference>
<sequence length="565" mass="61188">MGNAEFSRRTFVRGMVVVGAAGAGASAVGALAGCDAVGGKAGSGIGTQHARKDQPAPRGYDGEPRELPIPELYQGTKDGDTRRFELELMEGNAEILPGVTTKTWGFNGPYLGPTLMAKKREHVSFTLKNSLPEMTTVHWHGMKLPAKADGGPHLPIEPGGTWDPEWNIEQPAASVWYHPHPHERTALHAYRGLAGLFVLSDEVAENLDVPSDYGVDDIPLAIVDAKFTDDGQLDEEVDETLGLQGTTPVVNGIANAYFQATTRRIRLRVLNGASMRFYTLALDDASPLTVIATDSGLLDKPHEVDDILIGPGERVEFLVDLEPGKTVNLQSMPRKDNFGIPDDEGAVDFGFRDHFQLLEIRGPEESAPEPGALPDVLDPAAAADLDLDGVKERKFVLDTFSINGQMMDMARVDEVIDKDAPEIWEVTNDNNDWPHNFHIHDARFKVLSLEPGEGTDEVVVPTYGWKDTVALPPKATARLAVDLGYYPDPKVPYMYHCHMLLHEDSGMMGQFVIVGPGEKPDVYVPPEAHAGHGKTMPGEAGAAGHGHSTGARGNPGGFQDNLDAR</sequence>
<dbReference type="Pfam" id="PF07732">
    <property type="entry name" value="Cu-oxidase_3"/>
    <property type="match status" value="1"/>
</dbReference>
<reference evidence="14 15" key="1">
    <citation type="submission" date="2020-10" db="EMBL/GenBank/DDBJ databases">
        <title>Complete genome sequence of Corynebacterium massiliense DSM 45435, type strain of Corynebacterium massiliense.</title>
        <authorList>
            <person name="Busche T."/>
            <person name="Kalinowski J."/>
            <person name="Ruckert C."/>
        </authorList>
    </citation>
    <scope>NUCLEOTIDE SEQUENCE [LARGE SCALE GENOMIC DNA]</scope>
    <source>
        <strain evidence="14 15">DSM 45435</strain>
    </source>
</reference>
<evidence type="ECO:0000313" key="15">
    <source>
        <dbReference type="Proteomes" id="UP001220064"/>
    </source>
</evidence>
<evidence type="ECO:0000256" key="4">
    <source>
        <dbReference type="ARBA" id="ARBA00023002"/>
    </source>
</evidence>
<protein>
    <recommendedName>
        <fullName evidence="6">Multicopper oxidase CueO</fullName>
        <ecNumber evidence="5">1.16.3.4</ecNumber>
    </recommendedName>
    <alternativeName>
        <fullName evidence="7">Copper efflux oxidase</fullName>
    </alternativeName>
    <alternativeName>
        <fullName evidence="8">Cuprous oxidase</fullName>
    </alternativeName>
</protein>
<feature type="compositionally biased region" description="Basic and acidic residues" evidence="10">
    <location>
        <begin position="50"/>
        <end position="68"/>
    </location>
</feature>
<comment type="similarity">
    <text evidence="1">Belongs to the multicopper oxidase family.</text>
</comment>
<proteinExistence type="inferred from homology"/>
<dbReference type="InterPro" id="IPR001117">
    <property type="entry name" value="Cu-oxidase_2nd"/>
</dbReference>
<evidence type="ECO:0000259" key="11">
    <source>
        <dbReference type="Pfam" id="PF00394"/>
    </source>
</evidence>
<evidence type="ECO:0000256" key="3">
    <source>
        <dbReference type="ARBA" id="ARBA00022723"/>
    </source>
</evidence>
<name>A0ABY7U655_9CORY</name>
<keyword evidence="15" id="KW-1185">Reference proteome</keyword>
<dbReference type="PROSITE" id="PS00080">
    <property type="entry name" value="MULTICOPPER_OXIDASE2"/>
    <property type="match status" value="1"/>
</dbReference>
<feature type="domain" description="Plastocyanin-like" evidence="12">
    <location>
        <begin position="386"/>
        <end position="513"/>
    </location>
</feature>
<dbReference type="PROSITE" id="PS51318">
    <property type="entry name" value="TAT"/>
    <property type="match status" value="1"/>
</dbReference>
<dbReference type="InterPro" id="IPR011706">
    <property type="entry name" value="Cu-oxidase_C"/>
</dbReference>
<evidence type="ECO:0000256" key="9">
    <source>
        <dbReference type="ARBA" id="ARBA00048092"/>
    </source>
</evidence>
<keyword evidence="3" id="KW-0479">Metal-binding</keyword>
<dbReference type="CDD" id="cd04232">
    <property type="entry name" value="CuRO_1_CueO_FtsP"/>
    <property type="match status" value="1"/>
</dbReference>
<feature type="domain" description="Plastocyanin-like" evidence="13">
    <location>
        <begin position="90"/>
        <end position="202"/>
    </location>
</feature>
<dbReference type="InterPro" id="IPR002355">
    <property type="entry name" value="Cu_oxidase_Cu_BS"/>
</dbReference>
<dbReference type="SUPFAM" id="SSF49503">
    <property type="entry name" value="Cupredoxins"/>
    <property type="match status" value="3"/>
</dbReference>
<dbReference type="PANTHER" id="PTHR48267:SF1">
    <property type="entry name" value="BILIRUBIN OXIDASE"/>
    <property type="match status" value="1"/>
</dbReference>
<dbReference type="InterPro" id="IPR011707">
    <property type="entry name" value="Cu-oxidase-like_N"/>
</dbReference>
<feature type="compositionally biased region" description="Low complexity" evidence="10">
    <location>
        <begin position="538"/>
        <end position="552"/>
    </location>
</feature>
<dbReference type="RefSeq" id="WP_022862800.1">
    <property type="nucleotide sequence ID" value="NZ_ATVG01000004.1"/>
</dbReference>
<dbReference type="InterPro" id="IPR006311">
    <property type="entry name" value="TAT_signal"/>
</dbReference>
<dbReference type="CDD" id="cd13890">
    <property type="entry name" value="CuRO_3_CueO_FtsP"/>
    <property type="match status" value="1"/>
</dbReference>
<gene>
    <name evidence="14" type="primary">mco</name>
    <name evidence="14" type="ORF">CMASS_03625</name>
</gene>
<evidence type="ECO:0000256" key="1">
    <source>
        <dbReference type="ARBA" id="ARBA00010609"/>
    </source>
</evidence>
<dbReference type="Pfam" id="PF00394">
    <property type="entry name" value="Cu-oxidase"/>
    <property type="match status" value="1"/>
</dbReference>
<evidence type="ECO:0000256" key="8">
    <source>
        <dbReference type="ARBA" id="ARBA00043090"/>
    </source>
</evidence>
<evidence type="ECO:0000259" key="12">
    <source>
        <dbReference type="Pfam" id="PF07731"/>
    </source>
</evidence>
<comment type="catalytic activity">
    <reaction evidence="9">
        <text>4 Cu(+) + O2 + 4 H(+) = 4 Cu(2+) + 2 H2O</text>
        <dbReference type="Rhea" id="RHEA:30083"/>
        <dbReference type="ChEBI" id="CHEBI:15377"/>
        <dbReference type="ChEBI" id="CHEBI:15378"/>
        <dbReference type="ChEBI" id="CHEBI:15379"/>
        <dbReference type="ChEBI" id="CHEBI:29036"/>
        <dbReference type="ChEBI" id="CHEBI:49552"/>
        <dbReference type="EC" id="1.16.3.4"/>
    </reaction>
    <physiologicalReaction direction="left-to-right" evidence="9">
        <dbReference type="Rhea" id="RHEA:30084"/>
    </physiologicalReaction>
</comment>
<evidence type="ECO:0000256" key="2">
    <source>
        <dbReference type="ARBA" id="ARBA00011245"/>
    </source>
</evidence>